<gene>
    <name evidence="2" type="ORF">UFOPK2656_01117</name>
    <name evidence="3" type="ORF">UFOPK3099_02704</name>
    <name evidence="4" type="ORF">UFOPK3267_00502</name>
    <name evidence="5" type="ORF">UFOPK3651_01507</name>
    <name evidence="6" type="ORF">UFOPK3931_03019</name>
    <name evidence="1" type="ORF">UFOPK4189_01506</name>
</gene>
<dbReference type="AlphaFoldDB" id="A0A6J6R9E3"/>
<dbReference type="EMBL" id="CAFBMT010000007">
    <property type="protein sequence ID" value="CAB4931498.1"/>
    <property type="molecule type" value="Genomic_DNA"/>
</dbReference>
<dbReference type="EMBL" id="CAEZYF010000005">
    <property type="protein sequence ID" value="CAB4718118.1"/>
    <property type="molecule type" value="Genomic_DNA"/>
</dbReference>
<evidence type="ECO:0000313" key="2">
    <source>
        <dbReference type="EMBL" id="CAB4718118.1"/>
    </source>
</evidence>
<dbReference type="EMBL" id="CAFBOL010000128">
    <property type="protein sequence ID" value="CAB5015000.1"/>
    <property type="molecule type" value="Genomic_DNA"/>
</dbReference>
<evidence type="ECO:0000313" key="3">
    <source>
        <dbReference type="EMBL" id="CAB4835201.1"/>
    </source>
</evidence>
<evidence type="ECO:0000313" key="5">
    <source>
        <dbReference type="EMBL" id="CAB4931498.1"/>
    </source>
</evidence>
<name>A0A6J6R9E3_9ZZZZ</name>
<sequence>MAKKLSLLSPTAMLRHNALYKGVFAGRRGWMIVGLFVWGPRLAKRFLGRQQEVLITERLVAGQVLRIEAIEPPTRQQRRAAARAS</sequence>
<dbReference type="EMBL" id="CAFAAV010000297">
    <property type="protein sequence ID" value="CAB4835201.1"/>
    <property type="molecule type" value="Genomic_DNA"/>
</dbReference>
<evidence type="ECO:0000313" key="6">
    <source>
        <dbReference type="EMBL" id="CAB5015000.1"/>
    </source>
</evidence>
<accession>A0A6J6R9E3</accession>
<proteinExistence type="predicted"/>
<dbReference type="EMBL" id="CAFBIY010000018">
    <property type="protein sequence ID" value="CAB4847570.1"/>
    <property type="molecule type" value="Genomic_DNA"/>
</dbReference>
<reference evidence="2" key="1">
    <citation type="submission" date="2020-05" db="EMBL/GenBank/DDBJ databases">
        <authorList>
            <person name="Chiriac C."/>
            <person name="Salcher M."/>
            <person name="Ghai R."/>
            <person name="Kavagutti S V."/>
        </authorList>
    </citation>
    <scope>NUCLEOTIDE SEQUENCE</scope>
</reference>
<evidence type="ECO:0000313" key="4">
    <source>
        <dbReference type="EMBL" id="CAB4847570.1"/>
    </source>
</evidence>
<dbReference type="EMBL" id="CAESGF010000007">
    <property type="protein sequence ID" value="CAB4363731.1"/>
    <property type="molecule type" value="Genomic_DNA"/>
</dbReference>
<organism evidence="2">
    <name type="scientific">freshwater metagenome</name>
    <dbReference type="NCBI Taxonomy" id="449393"/>
    <lineage>
        <taxon>unclassified sequences</taxon>
        <taxon>metagenomes</taxon>
        <taxon>ecological metagenomes</taxon>
    </lineage>
</organism>
<evidence type="ECO:0000313" key="1">
    <source>
        <dbReference type="EMBL" id="CAB4363731.1"/>
    </source>
</evidence>
<protein>
    <submittedName>
        <fullName evidence="2">Unannotated protein</fullName>
    </submittedName>
</protein>